<keyword evidence="4" id="KW-1185">Reference proteome</keyword>
<keyword evidence="2" id="KW-0732">Signal</keyword>
<dbReference type="EMBL" id="LSYS01002950">
    <property type="protein sequence ID" value="OPJ85075.1"/>
    <property type="molecule type" value="Genomic_DNA"/>
</dbReference>
<feature type="compositionally biased region" description="Pro residues" evidence="1">
    <location>
        <begin position="415"/>
        <end position="425"/>
    </location>
</feature>
<evidence type="ECO:0000313" key="4">
    <source>
        <dbReference type="Proteomes" id="UP000190648"/>
    </source>
</evidence>
<organism evidence="3 4">
    <name type="scientific">Patagioenas fasciata monilis</name>
    <dbReference type="NCBI Taxonomy" id="372326"/>
    <lineage>
        <taxon>Eukaryota</taxon>
        <taxon>Metazoa</taxon>
        <taxon>Chordata</taxon>
        <taxon>Craniata</taxon>
        <taxon>Vertebrata</taxon>
        <taxon>Euteleostomi</taxon>
        <taxon>Archelosauria</taxon>
        <taxon>Archosauria</taxon>
        <taxon>Dinosauria</taxon>
        <taxon>Saurischia</taxon>
        <taxon>Theropoda</taxon>
        <taxon>Coelurosauria</taxon>
        <taxon>Aves</taxon>
        <taxon>Neognathae</taxon>
        <taxon>Neoaves</taxon>
        <taxon>Columbimorphae</taxon>
        <taxon>Columbiformes</taxon>
        <taxon>Columbidae</taxon>
        <taxon>Patagioenas</taxon>
    </lineage>
</organism>
<feature type="region of interest" description="Disordered" evidence="1">
    <location>
        <begin position="20"/>
        <end position="84"/>
    </location>
</feature>
<feature type="chain" id="PRO_5013251670" evidence="2">
    <location>
        <begin position="20"/>
        <end position="496"/>
    </location>
</feature>
<proteinExistence type="predicted"/>
<evidence type="ECO:0000256" key="1">
    <source>
        <dbReference type="SAM" id="MobiDB-lite"/>
    </source>
</evidence>
<dbReference type="AlphaFoldDB" id="A0A1V4KKY3"/>
<evidence type="ECO:0000313" key="3">
    <source>
        <dbReference type="EMBL" id="OPJ85075.1"/>
    </source>
</evidence>
<reference evidence="3 4" key="1">
    <citation type="submission" date="2016-02" db="EMBL/GenBank/DDBJ databases">
        <title>Band-tailed pigeon sequencing and assembly.</title>
        <authorList>
            <person name="Soares A.E."/>
            <person name="Novak B.J."/>
            <person name="Rice E.S."/>
            <person name="O'Connell B."/>
            <person name="Chang D."/>
            <person name="Weber S."/>
            <person name="Shapiro B."/>
        </authorList>
    </citation>
    <scope>NUCLEOTIDE SEQUENCE [LARGE SCALE GENOMIC DNA]</scope>
    <source>
        <strain evidence="3">BTP2013</strain>
        <tissue evidence="3">Blood</tissue>
    </source>
</reference>
<feature type="signal peptide" evidence="2">
    <location>
        <begin position="1"/>
        <end position="19"/>
    </location>
</feature>
<feature type="compositionally biased region" description="Low complexity" evidence="1">
    <location>
        <begin position="364"/>
        <end position="374"/>
    </location>
</feature>
<protein>
    <submittedName>
        <fullName evidence="3">Uncharacterized protein</fullName>
    </submittedName>
</protein>
<accession>A0A1V4KKY3</accession>
<comment type="caution">
    <text evidence="3">The sequence shown here is derived from an EMBL/GenBank/DDBJ whole genome shotgun (WGS) entry which is preliminary data.</text>
</comment>
<gene>
    <name evidence="3" type="ORF">AV530_018108</name>
</gene>
<feature type="compositionally biased region" description="Low complexity" evidence="1">
    <location>
        <begin position="396"/>
        <end position="414"/>
    </location>
</feature>
<dbReference type="Proteomes" id="UP000190648">
    <property type="component" value="Unassembled WGS sequence"/>
</dbReference>
<name>A0A1V4KKY3_PATFA</name>
<sequence length="496" mass="53046">MAFQARARIFLAMAAPVSAHRWPTSQGLLVPPQPAQRYPAPGDPTAVTTKAALGSPGDLPQQEPPSCTRAAEELDPDTAADSPDLASFLSELPDLSGAENTSPGERVAAVVLEDGEDTSHVPSAPTFLSEPPDLFEYVADGSCSKDGVVAVGLGDSKDTIPDVLPCLNSLRELDGFWEHVAENTCSQDEVALAQLGDSGDASVTTHGPRITAEVLEELPDLPKYVAEGSCPKELVALGELRDGEDIVTDVPGIPHLTPSLNKLPHLLEHRAECAWIEDPVTGEMLLCGDNTFPEGPDRLVSSTPVTGDFWEYQAMGDSLEHRLAAAMMGDMDPFWGAMASPSPAPQGTQDAGVTDLPPWLQRDPLQSAEQSSPESPEEPPEDSPLDSPWRDPVTDSLESPLLSPLQEPLHTPLASPLPVPQPQPPSMDLLMEEMERRQLRVLLTRLPLPPGTVTCRGLPGPGAAGPQKTKRPAPVRAPKGHDTAPRHTIPRKRRRT</sequence>
<feature type="region of interest" description="Disordered" evidence="1">
    <location>
        <begin position="337"/>
        <end position="429"/>
    </location>
</feature>
<evidence type="ECO:0000256" key="2">
    <source>
        <dbReference type="SAM" id="SignalP"/>
    </source>
</evidence>
<feature type="compositionally biased region" description="Acidic residues" evidence="1">
    <location>
        <begin position="375"/>
        <end position="384"/>
    </location>
</feature>
<feature type="region of interest" description="Disordered" evidence="1">
    <location>
        <begin position="448"/>
        <end position="496"/>
    </location>
</feature>